<dbReference type="EMBL" id="GG698542">
    <property type="protein sequence ID" value="EGE00517.1"/>
    <property type="molecule type" value="Genomic_DNA"/>
</dbReference>
<protein>
    <submittedName>
        <fullName evidence="1">Uncharacterized protein</fullName>
    </submittedName>
</protein>
<name>F2SAB7_TRIT1</name>
<reference evidence="2" key="1">
    <citation type="journal article" date="2012" name="MBio">
        <title>Comparative genome analysis of Trichophyton rubrum and related dermatophytes reveals candidate genes involved in infection.</title>
        <authorList>
            <person name="Martinez D.A."/>
            <person name="Oliver B.G."/>
            <person name="Graeser Y."/>
            <person name="Goldberg J.M."/>
            <person name="Li W."/>
            <person name="Martinez-Rossi N.M."/>
            <person name="Monod M."/>
            <person name="Shelest E."/>
            <person name="Barton R.C."/>
            <person name="Birch E."/>
            <person name="Brakhage A.A."/>
            <person name="Chen Z."/>
            <person name="Gurr S.J."/>
            <person name="Heiman D."/>
            <person name="Heitman J."/>
            <person name="Kosti I."/>
            <person name="Rossi A."/>
            <person name="Saif S."/>
            <person name="Samalova M."/>
            <person name="Saunders C.W."/>
            <person name="Shea T."/>
            <person name="Summerbell R.C."/>
            <person name="Xu J."/>
            <person name="Young S."/>
            <person name="Zeng Q."/>
            <person name="Birren B.W."/>
            <person name="Cuomo C.A."/>
            <person name="White T.C."/>
        </authorList>
    </citation>
    <scope>NUCLEOTIDE SEQUENCE [LARGE SCALE GENOMIC DNA]</scope>
    <source>
        <strain evidence="2">CBS 112818</strain>
    </source>
</reference>
<proteinExistence type="predicted"/>
<dbReference type="HOGENOM" id="CLU_1741887_0_0_1"/>
<dbReference type="Proteomes" id="UP000009172">
    <property type="component" value="Unassembled WGS sequence"/>
</dbReference>
<gene>
    <name evidence="1" type="ORF">TESG_07845</name>
</gene>
<keyword evidence="2" id="KW-1185">Reference proteome</keyword>
<dbReference type="AlphaFoldDB" id="F2SAB7"/>
<accession>F2SAB7</accession>
<evidence type="ECO:0000313" key="1">
    <source>
        <dbReference type="EMBL" id="EGE00517.1"/>
    </source>
</evidence>
<organism evidence="1 2">
    <name type="scientific">Trichophyton tonsurans (strain CBS 112818)</name>
    <name type="common">Scalp ringworm fungus</name>
    <dbReference type="NCBI Taxonomy" id="647933"/>
    <lineage>
        <taxon>Eukaryota</taxon>
        <taxon>Fungi</taxon>
        <taxon>Dikarya</taxon>
        <taxon>Ascomycota</taxon>
        <taxon>Pezizomycotina</taxon>
        <taxon>Eurotiomycetes</taxon>
        <taxon>Eurotiomycetidae</taxon>
        <taxon>Onygenales</taxon>
        <taxon>Arthrodermataceae</taxon>
        <taxon>Trichophyton</taxon>
    </lineage>
</organism>
<sequence length="150" mass="17258">MEIITLLPSCFSCRPLFRVGTKFDGWREFRDIWQSNQNLCFLAFVASCLLDSSLLIFDLHMKRLPSWLLQVMLGNSRMPFKSVFLFPLAVRQIGGGEDLSRIIQTYCCGHSGFPASKHIQEWKVICLSLLAWIIYDSPEATLWTRHSGLK</sequence>
<evidence type="ECO:0000313" key="2">
    <source>
        <dbReference type="Proteomes" id="UP000009172"/>
    </source>
</evidence>